<comment type="caution">
    <text evidence="1">The sequence shown here is derived from an EMBL/GenBank/DDBJ whole genome shotgun (WGS) entry which is preliminary data.</text>
</comment>
<dbReference type="InterPro" id="IPR014517">
    <property type="entry name" value="ArsR_tscrpt_regulator"/>
</dbReference>
<evidence type="ECO:0000313" key="1">
    <source>
        <dbReference type="EMBL" id="RZN64496.1"/>
    </source>
</evidence>
<evidence type="ECO:0000313" key="2">
    <source>
        <dbReference type="Proteomes" id="UP000317158"/>
    </source>
</evidence>
<dbReference type="AlphaFoldDB" id="A0A520KRS8"/>
<dbReference type="Pfam" id="PF09824">
    <property type="entry name" value="ArsR"/>
    <property type="match status" value="1"/>
</dbReference>
<reference evidence="1 2" key="1">
    <citation type="journal article" date="2019" name="Nat. Microbiol.">
        <title>Wide diversity of methane and short-chain alkane metabolisms in uncultured archaea.</title>
        <authorList>
            <person name="Borrel G."/>
            <person name="Adam P.S."/>
            <person name="McKay L.J."/>
            <person name="Chen L.X."/>
            <person name="Sierra-Garcia I.N."/>
            <person name="Sieber C.M."/>
            <person name="Letourneur Q."/>
            <person name="Ghozlane A."/>
            <person name="Andersen G.L."/>
            <person name="Li W.J."/>
            <person name="Hallam S.J."/>
            <person name="Muyzer G."/>
            <person name="de Oliveira V.M."/>
            <person name="Inskeep W.P."/>
            <person name="Banfield J.F."/>
            <person name="Gribaldo S."/>
        </authorList>
    </citation>
    <scope>NUCLEOTIDE SEQUENCE [LARGE SCALE GENOMIC DNA]</scope>
    <source>
        <strain evidence="1">NM1a</strain>
    </source>
</reference>
<name>A0A520KRS8_METT2</name>
<organism evidence="1 2">
    <name type="scientific">Methanoliparum thermophilum</name>
    <dbReference type="NCBI Taxonomy" id="2491083"/>
    <lineage>
        <taxon>Archaea</taxon>
        <taxon>Methanobacteriati</taxon>
        <taxon>Methanobacteriota</taxon>
        <taxon>Candidatus Methanoliparia</taxon>
        <taxon>Candidatus Methanoliparales</taxon>
        <taxon>Candidatus Methanoliparaceae</taxon>
        <taxon>Candidatus Methanoliparum</taxon>
    </lineage>
</organism>
<dbReference type="Proteomes" id="UP000317158">
    <property type="component" value="Unassembled WGS sequence"/>
</dbReference>
<dbReference type="EMBL" id="RXIF01000006">
    <property type="protein sequence ID" value="RZN64496.1"/>
    <property type="molecule type" value="Genomic_DNA"/>
</dbReference>
<proteinExistence type="predicted"/>
<accession>A0A520KRS8</accession>
<dbReference type="PIRSF" id="PIRSF022057">
    <property type="entry name" value="UCP022057"/>
    <property type="match status" value="1"/>
</dbReference>
<gene>
    <name evidence="1" type="ORF">EF806_03895</name>
</gene>
<sequence length="173" mass="20281">MNQRVKIISNPTDLVPILYIFNSALHRSVYNELLRGWKTEKELEEIIRMDINKSIELLKAGNLISGRWRTPERGEKPEMEYTAIYSKIKADFQSNFSDLAEIIDIAIMDDETFEEYETEVIKKISKDKKSINEICRELDYPLYFLKGLLKRSLLLDLRGQDVVMIKNAYIAEK</sequence>
<protein>
    <submittedName>
        <fullName evidence="1">ArsR family transcriptional regulator</fullName>
    </submittedName>
</protein>